<dbReference type="AlphaFoldDB" id="A0A645IA95"/>
<dbReference type="EMBL" id="VSSQ01108792">
    <property type="protein sequence ID" value="MPN47359.1"/>
    <property type="molecule type" value="Genomic_DNA"/>
</dbReference>
<protein>
    <submittedName>
        <fullName evidence="1">Uncharacterized protein</fullName>
    </submittedName>
</protein>
<evidence type="ECO:0000313" key="1">
    <source>
        <dbReference type="EMBL" id="MPN47359.1"/>
    </source>
</evidence>
<gene>
    <name evidence="1" type="ORF">SDC9_194961</name>
</gene>
<reference evidence="1" key="1">
    <citation type="submission" date="2019-08" db="EMBL/GenBank/DDBJ databases">
        <authorList>
            <person name="Kucharzyk K."/>
            <person name="Murdoch R.W."/>
            <person name="Higgins S."/>
            <person name="Loffler F."/>
        </authorList>
    </citation>
    <scope>NUCLEOTIDE SEQUENCE</scope>
</reference>
<accession>A0A645IA95</accession>
<organism evidence="1">
    <name type="scientific">bioreactor metagenome</name>
    <dbReference type="NCBI Taxonomy" id="1076179"/>
    <lineage>
        <taxon>unclassified sequences</taxon>
        <taxon>metagenomes</taxon>
        <taxon>ecological metagenomes</taxon>
    </lineage>
</organism>
<sequence length="145" mass="15389">MRHPPRAATGNAGHTRCGRHRCGWAPGSPPHGKHPPLRQAFAGQWAIYFARQAGKAAPVFAQNGHHCPAPVLPRRQTGAPPPAPPPAAVCQGTTCTARCQWARCAIPPAGQAPWQKLPALAKYRAAPVAGPLQGGRRRTRFGKQA</sequence>
<comment type="caution">
    <text evidence="1">The sequence shown here is derived from an EMBL/GenBank/DDBJ whole genome shotgun (WGS) entry which is preliminary data.</text>
</comment>
<proteinExistence type="predicted"/>
<name>A0A645IA95_9ZZZZ</name>